<dbReference type="EMBL" id="LT629758">
    <property type="protein sequence ID" value="SDT01309.1"/>
    <property type="molecule type" value="Genomic_DNA"/>
</dbReference>
<dbReference type="Proteomes" id="UP000198688">
    <property type="component" value="Chromosome I"/>
</dbReference>
<protein>
    <submittedName>
        <fullName evidence="1">Uncharacterized protein</fullName>
    </submittedName>
</protein>
<dbReference type="STRING" id="113562.SAMN04489716_2254"/>
<dbReference type="AlphaFoldDB" id="A0A1H1WYM9"/>
<evidence type="ECO:0000313" key="1">
    <source>
        <dbReference type="EMBL" id="SDT01309.1"/>
    </source>
</evidence>
<organism evidence="1 2">
    <name type="scientific">Actinoplanes derwentensis</name>
    <dbReference type="NCBI Taxonomy" id="113562"/>
    <lineage>
        <taxon>Bacteria</taxon>
        <taxon>Bacillati</taxon>
        <taxon>Actinomycetota</taxon>
        <taxon>Actinomycetes</taxon>
        <taxon>Micromonosporales</taxon>
        <taxon>Micromonosporaceae</taxon>
        <taxon>Actinoplanes</taxon>
    </lineage>
</organism>
<proteinExistence type="predicted"/>
<sequence>MPVAAASRALAVRLRELRKSWWPDVSVTQAELAEALSGRKRASVQLISSWESSTSPAPPPEDRLNAILTFFSSRRSIESRPYRLVAEQELTGEESATRALLRDELFALRAAAVADAATGYPANPMSIVGRGPWHYKEGPILIVCSEPENEAWPSIPDPDVAKLSRLADLDSLFELHGHLRAVNPDLDVGYVSAREMTETDWTAHLVLLGGVDWNKATSNALRLTPVPVTQLSADDDPSRGCFQVVTETESLSFSPEFDIREDTHVLIQDVGHFFRAPNPLNRERTITVCNGMFGSGVYGAVRTLTHDIFREKNADFLAQTFTGDAFSLLFRVQVLNGIAVTPDWTAPGTVLHALAQD</sequence>
<accession>A0A1H1WYM9</accession>
<evidence type="ECO:0000313" key="2">
    <source>
        <dbReference type="Proteomes" id="UP000198688"/>
    </source>
</evidence>
<name>A0A1H1WYM9_9ACTN</name>
<gene>
    <name evidence="1" type="ORF">SAMN04489716_2254</name>
</gene>
<reference evidence="1 2" key="1">
    <citation type="submission" date="2016-10" db="EMBL/GenBank/DDBJ databases">
        <authorList>
            <person name="de Groot N.N."/>
        </authorList>
    </citation>
    <scope>NUCLEOTIDE SEQUENCE [LARGE SCALE GENOMIC DNA]</scope>
    <source>
        <strain evidence="1 2">DSM 43941</strain>
    </source>
</reference>
<keyword evidence="2" id="KW-1185">Reference proteome</keyword>